<dbReference type="AlphaFoldDB" id="A0A1H9PK47"/>
<evidence type="ECO:0000313" key="3">
    <source>
        <dbReference type="Proteomes" id="UP000198505"/>
    </source>
</evidence>
<organism evidence="2 3">
    <name type="scientific">Vreelandella subterranea</name>
    <dbReference type="NCBI Taxonomy" id="416874"/>
    <lineage>
        <taxon>Bacteria</taxon>
        <taxon>Pseudomonadati</taxon>
        <taxon>Pseudomonadota</taxon>
        <taxon>Gammaproteobacteria</taxon>
        <taxon>Oceanospirillales</taxon>
        <taxon>Halomonadaceae</taxon>
        <taxon>Vreelandella</taxon>
    </lineage>
</organism>
<sequence>MKYATIITQTITAGALVLGMAAQAAAAESTQARFDISSPAQTGTREGINSQAIDGQALEDQGTYYRTTFKAGNPMLGGTKEGIHRERVKVEGDQTMAQQVSHNEHADNLIRGTRG</sequence>
<feature type="signal peptide" evidence="1">
    <location>
        <begin position="1"/>
        <end position="26"/>
    </location>
</feature>
<evidence type="ECO:0000313" key="2">
    <source>
        <dbReference type="EMBL" id="SER48209.1"/>
    </source>
</evidence>
<reference evidence="3" key="1">
    <citation type="submission" date="2016-10" db="EMBL/GenBank/DDBJ databases">
        <authorList>
            <person name="Varghese N."/>
            <person name="Submissions S."/>
        </authorList>
    </citation>
    <scope>NUCLEOTIDE SEQUENCE [LARGE SCALE GENOMIC DNA]</scope>
    <source>
        <strain evidence="3">CGMCC 1.6495</strain>
    </source>
</reference>
<name>A0A1H9PK47_9GAMM</name>
<dbReference type="EMBL" id="FOGS01000001">
    <property type="protein sequence ID" value="SER48209.1"/>
    <property type="molecule type" value="Genomic_DNA"/>
</dbReference>
<evidence type="ECO:0000256" key="1">
    <source>
        <dbReference type="SAM" id="SignalP"/>
    </source>
</evidence>
<gene>
    <name evidence="2" type="ORF">SAMN04487958_101287</name>
</gene>
<keyword evidence="1" id="KW-0732">Signal</keyword>
<dbReference type="Proteomes" id="UP000198505">
    <property type="component" value="Unassembled WGS sequence"/>
</dbReference>
<feature type="chain" id="PRO_5011778029" evidence="1">
    <location>
        <begin position="27"/>
        <end position="115"/>
    </location>
</feature>
<proteinExistence type="predicted"/>
<keyword evidence="3" id="KW-1185">Reference proteome</keyword>
<protein>
    <submittedName>
        <fullName evidence="2">Uncharacterized protein</fullName>
    </submittedName>
</protein>
<accession>A0A1H9PK47</accession>
<dbReference type="RefSeq" id="WP_092824590.1">
    <property type="nucleotide sequence ID" value="NZ_FOGS01000001.1"/>
</dbReference>